<gene>
    <name evidence="1" type="ORF">ACAOBT_LOCUS13787</name>
</gene>
<dbReference type="EMBL" id="CAKOFQ010006889">
    <property type="protein sequence ID" value="CAH1980071.1"/>
    <property type="molecule type" value="Genomic_DNA"/>
</dbReference>
<sequence length="36" mass="4351">MYPRRGRGRRQYDNRQLSQQECLAELLFIFGNEAPH</sequence>
<dbReference type="AlphaFoldDB" id="A0A9P0PGS4"/>
<dbReference type="Proteomes" id="UP001152888">
    <property type="component" value="Unassembled WGS sequence"/>
</dbReference>
<evidence type="ECO:0000313" key="1">
    <source>
        <dbReference type="EMBL" id="CAH1980071.1"/>
    </source>
</evidence>
<reference evidence="1" key="1">
    <citation type="submission" date="2022-03" db="EMBL/GenBank/DDBJ databases">
        <authorList>
            <person name="Sayadi A."/>
        </authorList>
    </citation>
    <scope>NUCLEOTIDE SEQUENCE</scope>
</reference>
<protein>
    <submittedName>
        <fullName evidence="1">Uncharacterized protein</fullName>
    </submittedName>
</protein>
<organism evidence="1 2">
    <name type="scientific">Acanthoscelides obtectus</name>
    <name type="common">Bean weevil</name>
    <name type="synonym">Bruchus obtectus</name>
    <dbReference type="NCBI Taxonomy" id="200917"/>
    <lineage>
        <taxon>Eukaryota</taxon>
        <taxon>Metazoa</taxon>
        <taxon>Ecdysozoa</taxon>
        <taxon>Arthropoda</taxon>
        <taxon>Hexapoda</taxon>
        <taxon>Insecta</taxon>
        <taxon>Pterygota</taxon>
        <taxon>Neoptera</taxon>
        <taxon>Endopterygota</taxon>
        <taxon>Coleoptera</taxon>
        <taxon>Polyphaga</taxon>
        <taxon>Cucujiformia</taxon>
        <taxon>Chrysomeloidea</taxon>
        <taxon>Chrysomelidae</taxon>
        <taxon>Bruchinae</taxon>
        <taxon>Bruchini</taxon>
        <taxon>Acanthoscelides</taxon>
    </lineage>
</organism>
<name>A0A9P0PGS4_ACAOB</name>
<proteinExistence type="predicted"/>
<keyword evidence="2" id="KW-1185">Reference proteome</keyword>
<evidence type="ECO:0000313" key="2">
    <source>
        <dbReference type="Proteomes" id="UP001152888"/>
    </source>
</evidence>
<comment type="caution">
    <text evidence="1">The sequence shown here is derived from an EMBL/GenBank/DDBJ whole genome shotgun (WGS) entry which is preliminary data.</text>
</comment>
<accession>A0A9P0PGS4</accession>